<dbReference type="InterPro" id="IPR042208">
    <property type="entry name" value="D-ser_dehydrat-like_sf"/>
</dbReference>
<dbReference type="Gene3D" id="3.20.20.10">
    <property type="entry name" value="Alanine racemase"/>
    <property type="match status" value="1"/>
</dbReference>
<dbReference type="PANTHER" id="PTHR28004">
    <property type="entry name" value="ZGC:162816-RELATED"/>
    <property type="match status" value="1"/>
</dbReference>
<dbReference type="GO" id="GO:0036088">
    <property type="term" value="P:D-serine catabolic process"/>
    <property type="evidence" value="ECO:0007669"/>
    <property type="project" value="TreeGrafter"/>
</dbReference>
<keyword evidence="2" id="KW-0456">Lyase</keyword>
<feature type="domain" description="D-serine dehydratase-like" evidence="3">
    <location>
        <begin position="266"/>
        <end position="356"/>
    </location>
</feature>
<evidence type="ECO:0000313" key="5">
    <source>
        <dbReference type="Proteomes" id="UP000321083"/>
    </source>
</evidence>
<reference evidence="4 5" key="2">
    <citation type="submission" date="2019-08" db="EMBL/GenBank/DDBJ databases">
        <authorList>
            <person name="Henke P."/>
        </authorList>
    </citation>
    <scope>NUCLEOTIDE SEQUENCE [LARGE SCALE GENOMIC DNA]</scope>
    <source>
        <strain evidence="4">Phe10_nw2017</strain>
    </source>
</reference>
<dbReference type="PANTHER" id="PTHR28004:SF2">
    <property type="entry name" value="D-SERINE DEHYDRATASE"/>
    <property type="match status" value="1"/>
</dbReference>
<dbReference type="InterPro" id="IPR001608">
    <property type="entry name" value="Ala_racemase_N"/>
</dbReference>
<gene>
    <name evidence="4" type="ORF">E3A20_18430</name>
</gene>
<dbReference type="SMART" id="SM01119">
    <property type="entry name" value="D-ser_dehydrat"/>
    <property type="match status" value="1"/>
</dbReference>
<sequence>MGLSLPTILPEELQRLPSPQLVIFRDRLLSNLDSMLKLAKSPARLRPHCKTHKMHRIIRLWVERGVLKHKAATIAECEMCASAGATDVLYAYNPVGPNIDRLVALAGAYPQCRFRATTDHERPLRQLSAAAAAAGVTIGVMLDVNVGMDRTGMTPETPGAAALYDLVRQLPGLEPSGFQVYDGHQRQGDLMQRRVAVAEQWPRVLKLRAEAEALGSTVPAFACGGTPTFPCYASMSDPAIETCPGTSVLSDSGYGNAFPDLPFAPAAALVTRVVSRPAPNRMTLDLGNKAVAADPPKGARVLIPELPDAVQDIHSEEHLVLVTAEAEKYQPGDVLLAIPVHVCPTSALYDRAVIIDGGRIVDFWEVTSRNRRIVF</sequence>
<dbReference type="Pfam" id="PF01168">
    <property type="entry name" value="Ala_racemase_N"/>
    <property type="match status" value="1"/>
</dbReference>
<dbReference type="InterPro" id="IPR051466">
    <property type="entry name" value="D-amino_acid_metab_enzyme"/>
</dbReference>
<dbReference type="InterPro" id="IPR029066">
    <property type="entry name" value="PLP-binding_barrel"/>
</dbReference>
<proteinExistence type="inferred from homology"/>
<dbReference type="Pfam" id="PF14031">
    <property type="entry name" value="D-ser_dehydrat"/>
    <property type="match status" value="1"/>
</dbReference>
<dbReference type="Proteomes" id="UP000321083">
    <property type="component" value="Unassembled WGS sequence"/>
</dbReference>
<dbReference type="EMBL" id="SRHE01000413">
    <property type="protein sequence ID" value="TWW09028.1"/>
    <property type="molecule type" value="Genomic_DNA"/>
</dbReference>
<comment type="similarity">
    <text evidence="1">Belongs to the DSD1 family.</text>
</comment>
<dbReference type="AlphaFoldDB" id="A0A5C6M337"/>
<protein>
    <submittedName>
        <fullName evidence="4">Threonine aldolase</fullName>
    </submittedName>
</protein>
<dbReference type="GO" id="GO:0008721">
    <property type="term" value="F:D-serine ammonia-lyase activity"/>
    <property type="evidence" value="ECO:0007669"/>
    <property type="project" value="TreeGrafter"/>
</dbReference>
<keyword evidence="5" id="KW-1185">Reference proteome</keyword>
<organism evidence="4 5">
    <name type="scientific">Planctomyces bekefii</name>
    <dbReference type="NCBI Taxonomy" id="1653850"/>
    <lineage>
        <taxon>Bacteria</taxon>
        <taxon>Pseudomonadati</taxon>
        <taxon>Planctomycetota</taxon>
        <taxon>Planctomycetia</taxon>
        <taxon>Planctomycetales</taxon>
        <taxon>Planctomycetaceae</taxon>
        <taxon>Planctomyces</taxon>
    </lineage>
</organism>
<dbReference type="CDD" id="cd06821">
    <property type="entry name" value="PLPDE_III_D-TA"/>
    <property type="match status" value="1"/>
</dbReference>
<dbReference type="Gene3D" id="2.40.37.20">
    <property type="entry name" value="D-serine dehydratase-like domain"/>
    <property type="match status" value="1"/>
</dbReference>
<reference evidence="4 5" key="1">
    <citation type="submission" date="2019-08" db="EMBL/GenBank/DDBJ databases">
        <title>100 year-old enigma solved: identification of Planctomyces bekefii, the type genus and species of the phylum Planctomycetes.</title>
        <authorList>
            <person name="Svetlana D.N."/>
            <person name="Overmann J."/>
        </authorList>
    </citation>
    <scope>NUCLEOTIDE SEQUENCE [LARGE SCALE GENOMIC DNA]</scope>
    <source>
        <strain evidence="4">Phe10_nw2017</strain>
    </source>
</reference>
<evidence type="ECO:0000259" key="3">
    <source>
        <dbReference type="SMART" id="SM01119"/>
    </source>
</evidence>
<dbReference type="SUPFAM" id="SSF51419">
    <property type="entry name" value="PLP-binding barrel"/>
    <property type="match status" value="1"/>
</dbReference>
<evidence type="ECO:0000256" key="1">
    <source>
        <dbReference type="ARBA" id="ARBA00005323"/>
    </source>
</evidence>
<evidence type="ECO:0000313" key="4">
    <source>
        <dbReference type="EMBL" id="TWW09028.1"/>
    </source>
</evidence>
<evidence type="ECO:0000256" key="2">
    <source>
        <dbReference type="ARBA" id="ARBA00023239"/>
    </source>
</evidence>
<accession>A0A5C6M337</accession>
<name>A0A5C6M337_9PLAN</name>
<comment type="caution">
    <text evidence="4">The sequence shown here is derived from an EMBL/GenBank/DDBJ whole genome shotgun (WGS) entry which is preliminary data.</text>
</comment>
<dbReference type="InterPro" id="IPR026956">
    <property type="entry name" value="D-ser_dehydrat-like_dom"/>
</dbReference>